<dbReference type="Pfam" id="PF00271">
    <property type="entry name" value="Helicase_C"/>
    <property type="match status" value="1"/>
</dbReference>
<dbReference type="AlphaFoldDB" id="A0A160T4F4"/>
<dbReference type="SUPFAM" id="SSF52540">
    <property type="entry name" value="P-loop containing nucleoside triphosphate hydrolases"/>
    <property type="match status" value="1"/>
</dbReference>
<dbReference type="InterPro" id="IPR003615">
    <property type="entry name" value="HNH_nuc"/>
</dbReference>
<dbReference type="EMBL" id="LN890655">
    <property type="protein sequence ID" value="CUS03500.2"/>
    <property type="molecule type" value="Genomic_DNA"/>
</dbReference>
<keyword evidence="1" id="KW-0547">Nucleotide-binding</keyword>
<keyword evidence="6" id="KW-1185">Reference proteome</keyword>
<dbReference type="PROSITE" id="PS51194">
    <property type="entry name" value="HELICASE_CTER"/>
    <property type="match status" value="1"/>
</dbReference>
<dbReference type="KEGG" id="pbf:CFX0092_A1622"/>
<dbReference type="PANTHER" id="PTHR47957">
    <property type="entry name" value="ATP-DEPENDENT HELICASE HRQ1"/>
    <property type="match status" value="1"/>
</dbReference>
<dbReference type="GO" id="GO:0043138">
    <property type="term" value="F:3'-5' DNA helicase activity"/>
    <property type="evidence" value="ECO:0007669"/>
    <property type="project" value="TreeGrafter"/>
</dbReference>
<evidence type="ECO:0000256" key="1">
    <source>
        <dbReference type="ARBA" id="ARBA00022741"/>
    </source>
</evidence>
<dbReference type="Gene3D" id="3.40.50.300">
    <property type="entry name" value="P-loop containing nucleotide triphosphate hydrolases"/>
    <property type="match status" value="2"/>
</dbReference>
<keyword evidence="2" id="KW-0067">ATP-binding</keyword>
<dbReference type="CDD" id="cd00085">
    <property type="entry name" value="HNHc"/>
    <property type="match status" value="1"/>
</dbReference>
<dbReference type="SMART" id="SM00507">
    <property type="entry name" value="HNHc"/>
    <property type="match status" value="1"/>
</dbReference>
<dbReference type="GO" id="GO:0004519">
    <property type="term" value="F:endonuclease activity"/>
    <property type="evidence" value="ECO:0007669"/>
    <property type="project" value="InterPro"/>
</dbReference>
<dbReference type="RefSeq" id="WP_095042985.1">
    <property type="nucleotide sequence ID" value="NZ_LN890655.1"/>
</dbReference>
<dbReference type="GO" id="GO:0036297">
    <property type="term" value="P:interstrand cross-link repair"/>
    <property type="evidence" value="ECO:0007669"/>
    <property type="project" value="TreeGrafter"/>
</dbReference>
<dbReference type="InterPro" id="IPR002711">
    <property type="entry name" value="HNH"/>
</dbReference>
<dbReference type="GO" id="GO:0005524">
    <property type="term" value="F:ATP binding"/>
    <property type="evidence" value="ECO:0007669"/>
    <property type="project" value="UniProtKB-KW"/>
</dbReference>
<dbReference type="InterPro" id="IPR011545">
    <property type="entry name" value="DEAD/DEAH_box_helicase_dom"/>
</dbReference>
<dbReference type="CDD" id="cd18797">
    <property type="entry name" value="SF2_C_Hrq"/>
    <property type="match status" value="1"/>
</dbReference>
<feature type="domain" description="Helicase ATP-binding" evidence="3">
    <location>
        <begin position="63"/>
        <end position="243"/>
    </location>
</feature>
<evidence type="ECO:0000259" key="4">
    <source>
        <dbReference type="PROSITE" id="PS51194"/>
    </source>
</evidence>
<dbReference type="InterPro" id="IPR018973">
    <property type="entry name" value="MZB"/>
</dbReference>
<dbReference type="InterPro" id="IPR014001">
    <property type="entry name" value="Helicase_ATP-bd"/>
</dbReference>
<evidence type="ECO:0000313" key="5">
    <source>
        <dbReference type="EMBL" id="CUS03500.2"/>
    </source>
</evidence>
<dbReference type="InterPro" id="IPR027417">
    <property type="entry name" value="P-loop_NTPase"/>
</dbReference>
<proteinExistence type="predicted"/>
<dbReference type="PANTHER" id="PTHR47957:SF3">
    <property type="entry name" value="ATP-DEPENDENT HELICASE HRQ1"/>
    <property type="match status" value="1"/>
</dbReference>
<protein>
    <submittedName>
        <fullName evidence="5">ATP-dependent helicase</fullName>
    </submittedName>
</protein>
<accession>A0A160T4F4</accession>
<organism evidence="5 6">
    <name type="scientific">Candidatus Promineifilum breve</name>
    <dbReference type="NCBI Taxonomy" id="1806508"/>
    <lineage>
        <taxon>Bacteria</taxon>
        <taxon>Bacillati</taxon>
        <taxon>Chloroflexota</taxon>
        <taxon>Ardenticatenia</taxon>
        <taxon>Candidatus Promineifilales</taxon>
        <taxon>Candidatus Promineifilaceae</taxon>
        <taxon>Candidatus Promineifilum</taxon>
    </lineage>
</organism>
<dbReference type="Gene3D" id="1.10.30.50">
    <property type="match status" value="1"/>
</dbReference>
<dbReference type="GO" id="GO:0006289">
    <property type="term" value="P:nucleotide-excision repair"/>
    <property type="evidence" value="ECO:0007669"/>
    <property type="project" value="TreeGrafter"/>
</dbReference>
<evidence type="ECO:0000256" key="2">
    <source>
        <dbReference type="ARBA" id="ARBA00022840"/>
    </source>
</evidence>
<dbReference type="Pfam" id="PF09369">
    <property type="entry name" value="MZB"/>
    <property type="match status" value="1"/>
</dbReference>
<feature type="domain" description="Helicase C-terminal" evidence="4">
    <location>
        <begin position="279"/>
        <end position="442"/>
    </location>
</feature>
<dbReference type="GO" id="GO:0008270">
    <property type="term" value="F:zinc ion binding"/>
    <property type="evidence" value="ECO:0007669"/>
    <property type="project" value="InterPro"/>
</dbReference>
<keyword evidence="5" id="KW-0378">Hydrolase</keyword>
<dbReference type="Proteomes" id="UP000215027">
    <property type="component" value="Chromosome I"/>
</dbReference>
<gene>
    <name evidence="5" type="ORF">CFX0092_A1622</name>
</gene>
<reference evidence="5" key="1">
    <citation type="submission" date="2016-01" db="EMBL/GenBank/DDBJ databases">
        <authorList>
            <person name="Mcilroy J.S."/>
            <person name="Karst M S."/>
            <person name="Albertsen M."/>
        </authorList>
    </citation>
    <scope>NUCLEOTIDE SEQUENCE</scope>
    <source>
        <strain evidence="5">Cfx-K</strain>
    </source>
</reference>
<dbReference type="OrthoDB" id="9774462at2"/>
<dbReference type="SMART" id="SM00487">
    <property type="entry name" value="DEXDc"/>
    <property type="match status" value="1"/>
</dbReference>
<dbReference type="Pfam" id="PF01844">
    <property type="entry name" value="HNH"/>
    <property type="match status" value="1"/>
</dbReference>
<evidence type="ECO:0000313" key="6">
    <source>
        <dbReference type="Proteomes" id="UP000215027"/>
    </source>
</evidence>
<keyword evidence="5" id="KW-0347">Helicase</keyword>
<dbReference type="Pfam" id="PF00270">
    <property type="entry name" value="DEAD"/>
    <property type="match status" value="1"/>
</dbReference>
<dbReference type="InterPro" id="IPR001650">
    <property type="entry name" value="Helicase_C-like"/>
</dbReference>
<dbReference type="GO" id="GO:0003676">
    <property type="term" value="F:nucleic acid binding"/>
    <property type="evidence" value="ECO:0007669"/>
    <property type="project" value="InterPro"/>
</dbReference>
<name>A0A160T4F4_9CHLR</name>
<dbReference type="CDD" id="cd17923">
    <property type="entry name" value="DEXHc_Hrq1-like"/>
    <property type="match status" value="1"/>
</dbReference>
<dbReference type="Pfam" id="PF22982">
    <property type="entry name" value="WHD_HRQ1"/>
    <property type="match status" value="1"/>
</dbReference>
<dbReference type="SMART" id="SM00490">
    <property type="entry name" value="HELICc"/>
    <property type="match status" value="1"/>
</dbReference>
<dbReference type="PROSITE" id="PS51192">
    <property type="entry name" value="HELICASE_ATP_BIND_1"/>
    <property type="match status" value="1"/>
</dbReference>
<dbReference type="InterPro" id="IPR055227">
    <property type="entry name" value="HRQ1_WHD"/>
</dbReference>
<evidence type="ECO:0000259" key="3">
    <source>
        <dbReference type="PROSITE" id="PS51192"/>
    </source>
</evidence>
<sequence length="843" mass="91647">MLAPLLDHLRANRDFIANVVAWERIPARPARYGPLPEAVDPRLAAALRARGIDQLYSHQAAAIGAVARGENVVVATATASGKSLVYTLPVLSRLAARPDARALYLFPTKALAHDQEAETAALIAAASLPVAVHTYDGDTPRGKRSAVRAAGGVLITNPDMLHAGILPFHPSWRALFGALEFVVIDEIHTYRGVFGSHVANVLRRLQRLCRFYGSDPRFICASATIANPQEHAERLVEQPFTLIDESQNGAPQGRKDFILYNPPIIDETLGLRASTVLAAKDAATTFLAQDVQTIVFARARQTVELLLGYLRDEMAYLGRGPDRTAIAGYRGGYLPLERRAIEAGLRDGAVRGVVATNALELGIDIGQLDAAVLTGYPGTVASTWQQAGRAGRRAERSAAVLVAGNSALDQYLCLHPRYLFGRSPEHALTNPDNLPILTRHLLCAAFELPFDSDEAFGGFDPVQPVLDELARAGDLHATRDRYHYVGDSPSTGVSLRTGGDDSVVIQDNSGPQPNVIGQIDLAGATTMVHEGAIYIHQAQTFLVEKLDWDGRLAEVRPVEVDYYTRAAVGSNIRRLEAVEEKEQGGLTIAHGEATVITQATGYRKVRRYTSETLGFGPIDLPALTLETTGYWLIFSEALTDRLYDLGILLRPNEYGPNWRAQRQLALERDGFRCRTCGASGEESMLHVHHIRPFREYGYVPGENEHYRTANQLDNLVTLCPSCHRRAEAGQQTRSALSGLGYVLRNLAPLFLMCDPEDISVSAESLSPVTRAPTLVIYERAPAGVGFSARLYELHDTLLAAALELVGDCRCAAGCPACVGPPGDIGPDTKEVTRQLLEILVVTH</sequence>